<evidence type="ECO:0000313" key="2">
    <source>
        <dbReference type="Proteomes" id="UP001168821"/>
    </source>
</evidence>
<comment type="caution">
    <text evidence="1">The sequence shown here is derived from an EMBL/GenBank/DDBJ whole genome shotgun (WGS) entry which is preliminary data.</text>
</comment>
<reference evidence="1" key="1">
    <citation type="journal article" date="2023" name="G3 (Bethesda)">
        <title>Whole genome assemblies of Zophobas morio and Tenebrio molitor.</title>
        <authorList>
            <person name="Kaur S."/>
            <person name="Stinson S.A."/>
            <person name="diCenzo G.C."/>
        </authorList>
    </citation>
    <scope>NUCLEOTIDE SEQUENCE</scope>
    <source>
        <strain evidence="1">QUZm001</strain>
    </source>
</reference>
<dbReference type="Proteomes" id="UP001168821">
    <property type="component" value="Unassembled WGS sequence"/>
</dbReference>
<sequence length="80" mass="9410">MVNFSNSNCVDMVMFYGVADGNARLVRELWIERFPNQRMQRILQAEEQILQRVEEEPDISTLRLAAEVEVSQFIVHRTLK</sequence>
<dbReference type="EMBL" id="JALNTZ010000005">
    <property type="protein sequence ID" value="KAJ3651451.1"/>
    <property type="molecule type" value="Genomic_DNA"/>
</dbReference>
<name>A0AA38I9R1_9CUCU</name>
<proteinExistence type="predicted"/>
<evidence type="ECO:0000313" key="1">
    <source>
        <dbReference type="EMBL" id="KAJ3651451.1"/>
    </source>
</evidence>
<protein>
    <submittedName>
        <fullName evidence="1">Uncharacterized protein</fullName>
    </submittedName>
</protein>
<dbReference type="AlphaFoldDB" id="A0AA38I9R1"/>
<accession>A0AA38I9R1</accession>
<organism evidence="1 2">
    <name type="scientific">Zophobas morio</name>
    <dbReference type="NCBI Taxonomy" id="2755281"/>
    <lineage>
        <taxon>Eukaryota</taxon>
        <taxon>Metazoa</taxon>
        <taxon>Ecdysozoa</taxon>
        <taxon>Arthropoda</taxon>
        <taxon>Hexapoda</taxon>
        <taxon>Insecta</taxon>
        <taxon>Pterygota</taxon>
        <taxon>Neoptera</taxon>
        <taxon>Endopterygota</taxon>
        <taxon>Coleoptera</taxon>
        <taxon>Polyphaga</taxon>
        <taxon>Cucujiformia</taxon>
        <taxon>Tenebrionidae</taxon>
        <taxon>Zophobas</taxon>
    </lineage>
</organism>
<keyword evidence="2" id="KW-1185">Reference proteome</keyword>
<gene>
    <name evidence="1" type="ORF">Zmor_017494</name>
</gene>